<dbReference type="RefSeq" id="WP_238017306.1">
    <property type="nucleotide sequence ID" value="NZ_JAIFZM010000001.1"/>
</dbReference>
<name>A0AAW5AZ77_9BACI</name>
<dbReference type="GO" id="GO:0004519">
    <property type="term" value="F:endonuclease activity"/>
    <property type="evidence" value="ECO:0007669"/>
    <property type="project" value="UniProtKB-KW"/>
</dbReference>
<dbReference type="Proteomes" id="UP001199631">
    <property type="component" value="Unassembled WGS sequence"/>
</dbReference>
<evidence type="ECO:0000313" key="2">
    <source>
        <dbReference type="Proteomes" id="UP001199631"/>
    </source>
</evidence>
<dbReference type="GO" id="GO:0009307">
    <property type="term" value="P:DNA restriction-modification system"/>
    <property type="evidence" value="ECO:0007669"/>
    <property type="project" value="InterPro"/>
</dbReference>
<protein>
    <submittedName>
        <fullName evidence="1">Restriction endonuclease</fullName>
    </submittedName>
</protein>
<keyword evidence="1" id="KW-0378">Hydrolase</keyword>
<proteinExistence type="predicted"/>
<dbReference type="InterPro" id="IPR019292">
    <property type="entry name" value="McrC"/>
</dbReference>
<dbReference type="InterPro" id="IPR014407">
    <property type="entry name" value="McrC_bac"/>
</dbReference>
<reference evidence="1 2" key="1">
    <citation type="journal article" date="2022" name="Evol. Bioinform. Online">
        <title>Draft Genome Sequence of Oceanobacillus jordanicus Strain GSFE11, a Halotolerant Plant Growth-Promoting Bacterial Endophyte Isolated From the Jordan Valley.</title>
        <authorList>
            <person name="Alhindi T."/>
            <person name="Albdaiwi R."/>
        </authorList>
    </citation>
    <scope>NUCLEOTIDE SEQUENCE [LARGE SCALE GENOMIC DNA]</scope>
    <source>
        <strain evidence="1 2">GSFE11</strain>
    </source>
</reference>
<keyword evidence="1" id="KW-0255">Endonuclease</keyword>
<keyword evidence="1" id="KW-0540">Nuclease</keyword>
<dbReference type="PIRSF" id="PIRSF003109">
    <property type="entry name" value="McrC"/>
    <property type="match status" value="1"/>
</dbReference>
<comment type="caution">
    <text evidence="1">The sequence shown here is derived from an EMBL/GenBank/DDBJ whole genome shotgun (WGS) entry which is preliminary data.</text>
</comment>
<sequence length="355" mass="42545">MNSSADTSKIPVKNIYYMLAYAWDHPHESRMIDVYGEDEKDIINLLSKILILKVRSLIKRGFYREYTPVREESGVIRGKVLFKESFEKFSYKKGKMHIKHEEFTDDILHNQLIKATLLRLSMYEHLEKEYYEDLKRMLMYFRSISRIELKPKFFNQVTLHRNNQHYRFILNICQFISENVLLHEGSGESAFNDFSRDHMKMARLFENFVKNFYRREHPESNARSETLDWGAIGEKNEYLPLMHTDISMIVENQKYIIDTKFYQHGLLEFKGKEIIRSGHLYQLYAYLENDRRKRNGDKAVGILLYPRVYQSFHFNYEIQGFHMKICSVDLAENWRDIERRLKGILSKADALNINN</sequence>
<dbReference type="EMBL" id="JAIFZM010000001">
    <property type="protein sequence ID" value="MCG3417560.1"/>
    <property type="molecule type" value="Genomic_DNA"/>
</dbReference>
<dbReference type="PANTHER" id="PTHR38733:SF1">
    <property type="entry name" value="TYPE IV METHYL-DIRECTED RESTRICTION ENZYME ECOKMCRBC"/>
    <property type="match status" value="1"/>
</dbReference>
<dbReference type="AlphaFoldDB" id="A0AAW5AZ77"/>
<accession>A0AAW5AZ77</accession>
<evidence type="ECO:0000313" key="1">
    <source>
        <dbReference type="EMBL" id="MCG3417560.1"/>
    </source>
</evidence>
<keyword evidence="2" id="KW-1185">Reference proteome</keyword>
<gene>
    <name evidence="1" type="ORF">K3T81_00230</name>
</gene>
<dbReference type="PANTHER" id="PTHR38733">
    <property type="entry name" value="PROTEIN MCRC"/>
    <property type="match status" value="1"/>
</dbReference>
<organism evidence="1 2">
    <name type="scientific">Oceanobacillus jordanicus</name>
    <dbReference type="NCBI Taxonomy" id="2867266"/>
    <lineage>
        <taxon>Bacteria</taxon>
        <taxon>Bacillati</taxon>
        <taxon>Bacillota</taxon>
        <taxon>Bacilli</taxon>
        <taxon>Bacillales</taxon>
        <taxon>Bacillaceae</taxon>
        <taxon>Oceanobacillus</taxon>
    </lineage>
</organism>
<dbReference type="Pfam" id="PF10117">
    <property type="entry name" value="McrBC"/>
    <property type="match status" value="1"/>
</dbReference>